<comment type="caution">
    <text evidence="1">The sequence shown here is derived from an EMBL/GenBank/DDBJ whole genome shotgun (WGS) entry which is preliminary data.</text>
</comment>
<evidence type="ECO:0000313" key="1">
    <source>
        <dbReference type="EMBL" id="KMT53831.1"/>
    </source>
</evidence>
<reference evidence="1 2" key="1">
    <citation type="submission" date="2015-06" db="EMBL/GenBank/DDBJ databases">
        <title>Draft genome sequence of an Antarctic Pseudomonas sp. strain KG01 with full potential for biotechnological applications.</title>
        <authorList>
            <person name="Pavlov M.S."/>
            <person name="Lira F."/>
            <person name="Martinez J.L."/>
            <person name="Marshall S.H."/>
        </authorList>
    </citation>
    <scope>NUCLEOTIDE SEQUENCE [LARGE SCALE GENOMIC DNA]</scope>
    <source>
        <strain evidence="1 2">KG01</strain>
    </source>
</reference>
<accession>A0A0J8IQ68</accession>
<gene>
    <name evidence="1" type="ORF">ACR52_20925</name>
</gene>
<protein>
    <submittedName>
        <fullName evidence="1">Uncharacterized protein</fullName>
    </submittedName>
</protein>
<organism evidence="1 2">
    <name type="scientific">Pseudomonas fildesensis</name>
    <dbReference type="NCBI Taxonomy" id="1674920"/>
    <lineage>
        <taxon>Bacteria</taxon>
        <taxon>Pseudomonadati</taxon>
        <taxon>Pseudomonadota</taxon>
        <taxon>Gammaproteobacteria</taxon>
        <taxon>Pseudomonadales</taxon>
        <taxon>Pseudomonadaceae</taxon>
        <taxon>Pseudomonas</taxon>
    </lineage>
</organism>
<dbReference type="AlphaFoldDB" id="A0A0J8IQ68"/>
<dbReference type="EMBL" id="LFMW01000013">
    <property type="protein sequence ID" value="KMT53831.1"/>
    <property type="molecule type" value="Genomic_DNA"/>
</dbReference>
<proteinExistence type="predicted"/>
<dbReference type="Proteomes" id="UP000037551">
    <property type="component" value="Unassembled WGS sequence"/>
</dbReference>
<name>A0A0J8IQ68_9PSED</name>
<keyword evidence="2" id="KW-1185">Reference proteome</keyword>
<sequence>MQLTESQYTHDSMAADGEGNAGVFAPASIPSISATYVASTYKFCRPRPLGSSFDISPLY</sequence>
<evidence type="ECO:0000313" key="2">
    <source>
        <dbReference type="Proteomes" id="UP000037551"/>
    </source>
</evidence>
<dbReference type="PATRIC" id="fig|1674920.3.peg.2588"/>